<feature type="domain" description="Gla" evidence="19">
    <location>
        <begin position="531"/>
        <end position="577"/>
    </location>
</feature>
<reference evidence="21" key="1">
    <citation type="submission" date="2025-08" db="UniProtKB">
        <authorList>
            <consortium name="RefSeq"/>
        </authorList>
    </citation>
    <scope>IDENTIFICATION</scope>
    <source>
        <tissue evidence="21">Muscle</tissue>
    </source>
</reference>
<dbReference type="SUPFAM" id="SSF50494">
    <property type="entry name" value="Trypsin-like serine proteases"/>
    <property type="match status" value="2"/>
</dbReference>
<keyword evidence="9 14" id="KW-0720">Serine protease</keyword>
<organism evidence="20 21">
    <name type="scientific">Pipra filicauda</name>
    <name type="common">Wire-tailed manakin</name>
    <dbReference type="NCBI Taxonomy" id="649802"/>
    <lineage>
        <taxon>Eukaryota</taxon>
        <taxon>Metazoa</taxon>
        <taxon>Chordata</taxon>
        <taxon>Craniata</taxon>
        <taxon>Vertebrata</taxon>
        <taxon>Euteleostomi</taxon>
        <taxon>Archelosauria</taxon>
        <taxon>Archosauria</taxon>
        <taxon>Dinosauria</taxon>
        <taxon>Saurischia</taxon>
        <taxon>Theropoda</taxon>
        <taxon>Coelurosauria</taxon>
        <taxon>Aves</taxon>
        <taxon>Neognathae</taxon>
        <taxon>Neoaves</taxon>
        <taxon>Telluraves</taxon>
        <taxon>Australaves</taxon>
        <taxon>Passeriformes</taxon>
        <taxon>Pipridae</taxon>
        <taxon>Pipra</taxon>
    </lineage>
</organism>
<keyword evidence="8 14" id="KW-0378">Hydrolase</keyword>
<feature type="domain" description="Peptidase S1" evidence="18">
    <location>
        <begin position="191"/>
        <end position="425"/>
    </location>
</feature>
<evidence type="ECO:0000256" key="6">
    <source>
        <dbReference type="ARBA" id="ARBA00022729"/>
    </source>
</evidence>
<evidence type="ECO:0000256" key="8">
    <source>
        <dbReference type="ARBA" id="ARBA00022801"/>
    </source>
</evidence>
<feature type="disulfide bond" evidence="13">
    <location>
        <begin position="110"/>
        <end position="119"/>
    </location>
</feature>
<evidence type="ECO:0000256" key="4">
    <source>
        <dbReference type="ARBA" id="ARBA00022536"/>
    </source>
</evidence>
<accession>A0A6J2GZX5</accession>
<dbReference type="SUPFAM" id="SSF57630">
    <property type="entry name" value="GLA-domain"/>
    <property type="match status" value="2"/>
</dbReference>
<dbReference type="PRINTS" id="PR00722">
    <property type="entry name" value="CHYMOTRYPSIN"/>
</dbReference>
<dbReference type="CDD" id="cd00054">
    <property type="entry name" value="EGF_CA"/>
    <property type="match status" value="2"/>
</dbReference>
<dbReference type="Pfam" id="PF00594">
    <property type="entry name" value="Gla"/>
    <property type="match status" value="2"/>
</dbReference>
<protein>
    <submittedName>
        <fullName evidence="21">Uncharacterized protein LOC113989944</fullName>
    </submittedName>
</protein>
<dbReference type="PROSITE" id="PS01186">
    <property type="entry name" value="EGF_2"/>
    <property type="match status" value="1"/>
</dbReference>
<dbReference type="Gene3D" id="2.40.10.10">
    <property type="entry name" value="Trypsin-like serine proteases"/>
    <property type="match status" value="4"/>
</dbReference>
<dbReference type="PANTHER" id="PTHR24278:SF25">
    <property type="entry name" value="COAGULATION FACTOR IX"/>
    <property type="match status" value="1"/>
</dbReference>
<dbReference type="GeneID" id="113989944"/>
<dbReference type="PRINTS" id="PR00001">
    <property type="entry name" value="GLABLOOD"/>
</dbReference>
<keyword evidence="4 13" id="KW-0245">EGF-like domain</keyword>
<dbReference type="Gene3D" id="2.10.25.10">
    <property type="entry name" value="Laminin"/>
    <property type="match status" value="4"/>
</dbReference>
<keyword evidence="11 13" id="KW-1015">Disulfide bond</keyword>
<dbReference type="InterPro" id="IPR000152">
    <property type="entry name" value="EGF-type_Asp/Asn_hydroxyl_site"/>
</dbReference>
<dbReference type="PROSITE" id="PS00011">
    <property type="entry name" value="GLA_1"/>
    <property type="match status" value="2"/>
</dbReference>
<evidence type="ECO:0000256" key="9">
    <source>
        <dbReference type="ARBA" id="ARBA00022825"/>
    </source>
</evidence>
<dbReference type="FunFam" id="2.40.10.10:FF:000003">
    <property type="entry name" value="Transmembrane serine protease 3"/>
    <property type="match status" value="1"/>
</dbReference>
<evidence type="ECO:0000256" key="12">
    <source>
        <dbReference type="ARBA" id="ARBA00023180"/>
    </source>
</evidence>
<name>A0A6J2GZX5_9PASS</name>
<dbReference type="InterPro" id="IPR018114">
    <property type="entry name" value="TRYPSIN_HIS"/>
</dbReference>
<dbReference type="InterPro" id="IPR050442">
    <property type="entry name" value="Peptidase_S1_coag_factors"/>
</dbReference>
<sequence length="1099" mass="121957">MWKHLALGLLLAACSAWVCDTSIFYSTEDANQVLRIQKRANSFLEELKPGSVERECIEERCDFEEASEIFETKESTLNFWSKYVDGDQCAPQPCSNGICKDNIGKFSCICNKGWEGFFCNYEVKYTNCSVDNGGCDHFCRDDPANQGRSCSCASGYQLMNDHITCKPVVEFPCGRVKVDDTEAKANLNIRLIEGTAARRGDSPWQVMLQSTSGKFLCGGVLIHPAWVLTAAHCLDTPKELKVRLGKFLFRRRDVDEQIIRVDKQVIHENYTKKTLDNDIAMLHLAEHAMYYKYALPICLPARNLAEQELTRSGQQMVVTGWGSTSDVNVSYPTSLHYIEIPIVPRNECAPAMASPVSDNMLCAGSLGDRKDACLGDSGGPMSTKYKDTWFLVGLVSWGHGCGRREKFGVYTKVSQYLEWIQHHIDVSTPLKVIKRAGSGSLFSSPFSLGTGLKDGGTLNKNALNSTLLSRPAPEQKEIRRSVFWMLTNMESSSSLGRFLLLMCFIDSNCLFSYEVFVRKDKAHEVLRVHKRANHFLEEIRPGNLERECNEEKCSFEEAKEIFHSQEKTMEFWFNYKGLNPCSTNPCNNGGVCKIRHYSYFCICPPEFKGHNCEIERLECWYKNGGCWQYCRDSSALHVECSCARDYTLHEDGRSCVQAAPFPCGLIKARQALEEQRRGPKSLLRSQWEHRDVPELNRSTEGTAGQMELEHSDVGEKETIKDAFGHAGLTEVAGDASSCKKTVVGSVSQKPLGEELDGPENHKAVEGTGRGLAEPSQGPAWQNKSTAPAARQEGTGGNTTGQNQRGEGTGRNRTGAVQHRSDGLHQSRDGGDGLDVPQPTQANISSALEHGDPRITGGMLCHRGHCPWQVLIRDSRGVGFCGGSLLSSRWVVTAAHCLDLVSPHHVTVGDFDKYQREFKEQKIAVERSWTHPHYDSNDYNGDIALLYLSSAVVFNEYAIPICLPSPGLAALLSEEGRLGVVSGWGATHARGSPLRFLMKVRLPLVSLERCQRAMDRLVTDNMLCAGHGTAATDACKGDSGGPFIASHRNTWFLLGIVSWGEGCAQQGKYGVYTRVANYVPWIKEVVESVADSENFSINFS</sequence>
<dbReference type="InterPro" id="IPR001254">
    <property type="entry name" value="Trypsin_dom"/>
</dbReference>
<evidence type="ECO:0000256" key="3">
    <source>
        <dbReference type="ARBA" id="ARBA00022525"/>
    </source>
</evidence>
<proteinExistence type="predicted"/>
<dbReference type="PROSITE" id="PS50026">
    <property type="entry name" value="EGF_3"/>
    <property type="match status" value="2"/>
</dbReference>
<dbReference type="FunFam" id="2.40.10.10:FF:000015">
    <property type="entry name" value="Atrial natriuretic peptide-converting enzyme"/>
    <property type="match status" value="1"/>
</dbReference>
<feature type="signal peptide" evidence="16">
    <location>
        <begin position="1"/>
        <end position="21"/>
    </location>
</feature>
<evidence type="ECO:0000313" key="20">
    <source>
        <dbReference type="Proteomes" id="UP000504627"/>
    </source>
</evidence>
<dbReference type="PROSITE" id="PS00134">
    <property type="entry name" value="TRYPSIN_HIS"/>
    <property type="match status" value="2"/>
</dbReference>
<feature type="domain" description="EGF-like" evidence="17">
    <location>
        <begin position="577"/>
        <end position="613"/>
    </location>
</feature>
<dbReference type="InterPro" id="IPR001314">
    <property type="entry name" value="Peptidase_S1A"/>
</dbReference>
<dbReference type="GO" id="GO:0005615">
    <property type="term" value="C:extracellular space"/>
    <property type="evidence" value="ECO:0007669"/>
    <property type="project" value="TreeGrafter"/>
</dbReference>
<feature type="disulfide bond" evidence="13">
    <location>
        <begin position="603"/>
        <end position="612"/>
    </location>
</feature>
<dbReference type="InParanoid" id="A0A6J2GZX5"/>
<dbReference type="Proteomes" id="UP000504627">
    <property type="component" value="Unplaced"/>
</dbReference>
<dbReference type="InterPro" id="IPR043504">
    <property type="entry name" value="Peptidase_S1_PA_chymotrypsin"/>
</dbReference>
<evidence type="ECO:0000256" key="1">
    <source>
        <dbReference type="ARBA" id="ARBA00004613"/>
    </source>
</evidence>
<keyword evidence="20" id="KW-1185">Reference proteome</keyword>
<keyword evidence="7" id="KW-0677">Repeat</keyword>
<dbReference type="Pfam" id="PF14670">
    <property type="entry name" value="FXa_inhibition"/>
    <property type="match status" value="2"/>
</dbReference>
<comment type="subcellular location">
    <subcellularLocation>
        <location evidence="1">Secreted</location>
    </subcellularLocation>
</comment>
<evidence type="ECO:0000313" key="21">
    <source>
        <dbReference type="RefSeq" id="XP_027580766.2"/>
    </source>
</evidence>
<dbReference type="SMART" id="SM00181">
    <property type="entry name" value="EGF"/>
    <property type="match status" value="4"/>
</dbReference>
<dbReference type="InterPro" id="IPR000742">
    <property type="entry name" value="EGF"/>
</dbReference>
<dbReference type="InterPro" id="IPR017857">
    <property type="entry name" value="Coagulation_fac-like_Gla_dom"/>
</dbReference>
<keyword evidence="6 16" id="KW-0732">Signal</keyword>
<dbReference type="GO" id="GO:0006508">
    <property type="term" value="P:proteolysis"/>
    <property type="evidence" value="ECO:0007669"/>
    <property type="project" value="UniProtKB-KW"/>
</dbReference>
<evidence type="ECO:0000256" key="10">
    <source>
        <dbReference type="ARBA" id="ARBA00022837"/>
    </source>
</evidence>
<feature type="region of interest" description="Disordered" evidence="15">
    <location>
        <begin position="749"/>
        <end position="839"/>
    </location>
</feature>
<dbReference type="CDD" id="cd00190">
    <property type="entry name" value="Tryp_SPc"/>
    <property type="match status" value="2"/>
</dbReference>
<dbReference type="InterPro" id="IPR035972">
    <property type="entry name" value="GLA-like_dom_SF"/>
</dbReference>
<evidence type="ECO:0000256" key="7">
    <source>
        <dbReference type="ARBA" id="ARBA00022737"/>
    </source>
</evidence>
<dbReference type="InterPro" id="IPR001881">
    <property type="entry name" value="EGF-like_Ca-bd_dom"/>
</dbReference>
<evidence type="ECO:0000259" key="18">
    <source>
        <dbReference type="PROSITE" id="PS50240"/>
    </source>
</evidence>
<dbReference type="PROSITE" id="PS01187">
    <property type="entry name" value="EGF_CA"/>
    <property type="match status" value="1"/>
</dbReference>
<dbReference type="GO" id="GO:0005509">
    <property type="term" value="F:calcium ion binding"/>
    <property type="evidence" value="ECO:0007669"/>
    <property type="project" value="InterPro"/>
</dbReference>
<dbReference type="PROSITE" id="PS50998">
    <property type="entry name" value="GLA_2"/>
    <property type="match status" value="2"/>
</dbReference>
<dbReference type="GO" id="GO:0004252">
    <property type="term" value="F:serine-type endopeptidase activity"/>
    <property type="evidence" value="ECO:0007669"/>
    <property type="project" value="InterPro"/>
</dbReference>
<keyword evidence="10" id="KW-0106">Calcium</keyword>
<dbReference type="SUPFAM" id="SSF57196">
    <property type="entry name" value="EGF/Laminin"/>
    <property type="match status" value="2"/>
</dbReference>
<evidence type="ECO:0000259" key="19">
    <source>
        <dbReference type="PROSITE" id="PS50998"/>
    </source>
</evidence>
<dbReference type="PROSITE" id="PS50240">
    <property type="entry name" value="TRYPSIN_DOM"/>
    <property type="match status" value="2"/>
</dbReference>
<dbReference type="SMART" id="SM00069">
    <property type="entry name" value="GLA"/>
    <property type="match status" value="2"/>
</dbReference>
<evidence type="ECO:0000259" key="17">
    <source>
        <dbReference type="PROSITE" id="PS50026"/>
    </source>
</evidence>
<dbReference type="SMART" id="SM00020">
    <property type="entry name" value="Tryp_SPc"/>
    <property type="match status" value="2"/>
</dbReference>
<dbReference type="RefSeq" id="XP_027580766.2">
    <property type="nucleotide sequence ID" value="XM_027724965.2"/>
</dbReference>
<dbReference type="PROSITE" id="PS00135">
    <property type="entry name" value="TRYPSIN_SER"/>
    <property type="match status" value="2"/>
</dbReference>
<dbReference type="Pfam" id="PF00089">
    <property type="entry name" value="Trypsin"/>
    <property type="match status" value="2"/>
</dbReference>
<keyword evidence="3" id="KW-0964">Secreted</keyword>
<dbReference type="SMART" id="SM00179">
    <property type="entry name" value="EGF_CA"/>
    <property type="match status" value="2"/>
</dbReference>
<comment type="caution">
    <text evidence="13">Lacks conserved residue(s) required for the propagation of feature annotation.</text>
</comment>
<dbReference type="InterPro" id="IPR018097">
    <property type="entry name" value="EGF_Ca-bd_CS"/>
</dbReference>
<feature type="disulfide bond" evidence="13">
    <location>
        <begin position="89"/>
        <end position="99"/>
    </location>
</feature>
<keyword evidence="5 14" id="KW-0645">Protease</keyword>
<dbReference type="PROSITE" id="PS00022">
    <property type="entry name" value="EGF_1"/>
    <property type="match status" value="2"/>
</dbReference>
<dbReference type="PANTHER" id="PTHR24278">
    <property type="entry name" value="COAGULATION FACTOR"/>
    <property type="match status" value="1"/>
</dbReference>
<feature type="domain" description="EGF-like" evidence="17">
    <location>
        <begin position="85"/>
        <end position="120"/>
    </location>
</feature>
<dbReference type="AlphaFoldDB" id="A0A6J2GZX5"/>
<feature type="region of interest" description="Disordered" evidence="15">
    <location>
        <begin position="677"/>
        <end position="707"/>
    </location>
</feature>
<dbReference type="InterPro" id="IPR000294">
    <property type="entry name" value="GLA_domain"/>
</dbReference>
<feature type="domain" description="Peptidase S1" evidence="18">
    <location>
        <begin position="854"/>
        <end position="1086"/>
    </location>
</feature>
<evidence type="ECO:0000256" key="5">
    <source>
        <dbReference type="ARBA" id="ARBA00022670"/>
    </source>
</evidence>
<dbReference type="PROSITE" id="PS00010">
    <property type="entry name" value="ASX_HYDROXYL"/>
    <property type="match status" value="1"/>
</dbReference>
<evidence type="ECO:0000256" key="15">
    <source>
        <dbReference type="SAM" id="MobiDB-lite"/>
    </source>
</evidence>
<dbReference type="InterPro" id="IPR009003">
    <property type="entry name" value="Peptidase_S1_PA"/>
</dbReference>
<gene>
    <name evidence="21" type="primary">LOC113989944</name>
</gene>
<keyword evidence="12" id="KW-0325">Glycoprotein</keyword>
<evidence type="ECO:0000256" key="13">
    <source>
        <dbReference type="PROSITE-ProRule" id="PRU00076"/>
    </source>
</evidence>
<evidence type="ECO:0000256" key="2">
    <source>
        <dbReference type="ARBA" id="ARBA00022479"/>
    </source>
</evidence>
<dbReference type="InterPro" id="IPR033116">
    <property type="entry name" value="TRYPSIN_SER"/>
</dbReference>
<dbReference type="Gene3D" id="4.10.740.10">
    <property type="entry name" value="Coagulation Factor IX"/>
    <property type="match status" value="2"/>
</dbReference>
<feature type="domain" description="Gla" evidence="19">
    <location>
        <begin position="39"/>
        <end position="85"/>
    </location>
</feature>
<feature type="compositionally biased region" description="Basic and acidic residues" evidence="15">
    <location>
        <begin position="818"/>
        <end position="830"/>
    </location>
</feature>
<evidence type="ECO:0000256" key="16">
    <source>
        <dbReference type="SAM" id="SignalP"/>
    </source>
</evidence>
<dbReference type="FunFam" id="4.10.740.10:FF:000001">
    <property type="entry name" value="vitamin K-dependent protein S"/>
    <property type="match status" value="2"/>
</dbReference>
<dbReference type="FunFam" id="2.10.25.10:FF:000012">
    <property type="entry name" value="Delta-like protein"/>
    <property type="match status" value="1"/>
</dbReference>
<feature type="chain" id="PRO_5030156996" evidence="16">
    <location>
        <begin position="22"/>
        <end position="1099"/>
    </location>
</feature>
<feature type="compositionally biased region" description="Low complexity" evidence="15">
    <location>
        <begin position="799"/>
        <end position="814"/>
    </location>
</feature>
<evidence type="ECO:0000256" key="14">
    <source>
        <dbReference type="RuleBase" id="RU363034"/>
    </source>
</evidence>
<keyword evidence="2" id="KW-0301">Gamma-carboxyglutamic acid</keyword>
<evidence type="ECO:0000256" key="11">
    <source>
        <dbReference type="ARBA" id="ARBA00023157"/>
    </source>
</evidence>
<dbReference type="Pfam" id="PF00008">
    <property type="entry name" value="EGF"/>
    <property type="match status" value="1"/>
</dbReference>